<dbReference type="Pfam" id="PF14392">
    <property type="entry name" value="zf-CCHC_4"/>
    <property type="match status" value="1"/>
</dbReference>
<evidence type="ECO:0000313" key="3">
    <source>
        <dbReference type="EMBL" id="KAL0301901.1"/>
    </source>
</evidence>
<organism evidence="3">
    <name type="scientific">Sesamum radiatum</name>
    <name type="common">Black benniseed</name>
    <dbReference type="NCBI Taxonomy" id="300843"/>
    <lineage>
        <taxon>Eukaryota</taxon>
        <taxon>Viridiplantae</taxon>
        <taxon>Streptophyta</taxon>
        <taxon>Embryophyta</taxon>
        <taxon>Tracheophyta</taxon>
        <taxon>Spermatophyta</taxon>
        <taxon>Magnoliopsida</taxon>
        <taxon>eudicotyledons</taxon>
        <taxon>Gunneridae</taxon>
        <taxon>Pentapetalae</taxon>
        <taxon>asterids</taxon>
        <taxon>lamiids</taxon>
        <taxon>Lamiales</taxon>
        <taxon>Pedaliaceae</taxon>
        <taxon>Sesamum</taxon>
    </lineage>
</organism>
<proteinExistence type="predicted"/>
<dbReference type="InterPro" id="IPR025836">
    <property type="entry name" value="Zn_knuckle_CX2CX4HX4C"/>
</dbReference>
<comment type="caution">
    <text evidence="3">The sequence shown here is derived from an EMBL/GenBank/DDBJ whole genome shotgun (WGS) entry which is preliminary data.</text>
</comment>
<accession>A0AAW2K738</accession>
<dbReference type="Pfam" id="PF14111">
    <property type="entry name" value="DUF4283"/>
    <property type="match status" value="1"/>
</dbReference>
<evidence type="ECO:0008006" key="4">
    <source>
        <dbReference type="Google" id="ProtNLM"/>
    </source>
</evidence>
<dbReference type="EMBL" id="JACGWJ010000030">
    <property type="protein sequence ID" value="KAL0301901.1"/>
    <property type="molecule type" value="Genomic_DNA"/>
</dbReference>
<dbReference type="InterPro" id="IPR025558">
    <property type="entry name" value="DUF4283"/>
</dbReference>
<dbReference type="AlphaFoldDB" id="A0AAW2K738"/>
<sequence>MAFNLVRGMDFKVIEGNQFLLQFHHNLDRNKVLERAPWAFDKCLVILAAVEEHQSPCDIKLNWCEFHILVHGLPLGKMTREMAVFCGNRIGHFVDLDSSDGGGLWGPSLHIRVALDVRQPLRRLLKIRIVMGDEHVIYFRYEHFPNFCYLCGCLGAYL</sequence>
<dbReference type="PANTHER" id="PTHR31286">
    <property type="entry name" value="GLYCINE-RICH CELL WALL STRUCTURAL PROTEIN 1.8-LIKE"/>
    <property type="match status" value="1"/>
</dbReference>
<feature type="domain" description="Zinc knuckle CX2CX4HX4C" evidence="2">
    <location>
        <begin position="115"/>
        <end position="155"/>
    </location>
</feature>
<reference evidence="3" key="2">
    <citation type="journal article" date="2024" name="Plant">
        <title>Genomic evolution and insights into agronomic trait innovations of Sesamum species.</title>
        <authorList>
            <person name="Miao H."/>
            <person name="Wang L."/>
            <person name="Qu L."/>
            <person name="Liu H."/>
            <person name="Sun Y."/>
            <person name="Le M."/>
            <person name="Wang Q."/>
            <person name="Wei S."/>
            <person name="Zheng Y."/>
            <person name="Lin W."/>
            <person name="Duan Y."/>
            <person name="Cao H."/>
            <person name="Xiong S."/>
            <person name="Wang X."/>
            <person name="Wei L."/>
            <person name="Li C."/>
            <person name="Ma Q."/>
            <person name="Ju M."/>
            <person name="Zhao R."/>
            <person name="Li G."/>
            <person name="Mu C."/>
            <person name="Tian Q."/>
            <person name="Mei H."/>
            <person name="Zhang T."/>
            <person name="Gao T."/>
            <person name="Zhang H."/>
        </authorList>
    </citation>
    <scope>NUCLEOTIDE SEQUENCE</scope>
    <source>
        <strain evidence="3">G02</strain>
    </source>
</reference>
<evidence type="ECO:0000259" key="1">
    <source>
        <dbReference type="Pfam" id="PF14111"/>
    </source>
</evidence>
<evidence type="ECO:0000259" key="2">
    <source>
        <dbReference type="Pfam" id="PF14392"/>
    </source>
</evidence>
<feature type="domain" description="DUF4283" evidence="1">
    <location>
        <begin position="4"/>
        <end position="49"/>
    </location>
</feature>
<protein>
    <recommendedName>
        <fullName evidence="4">DUF4283 domain-containing protein</fullName>
    </recommendedName>
</protein>
<dbReference type="PANTHER" id="PTHR31286:SF167">
    <property type="entry name" value="OS09G0268800 PROTEIN"/>
    <property type="match status" value="1"/>
</dbReference>
<reference evidence="3" key="1">
    <citation type="submission" date="2020-06" db="EMBL/GenBank/DDBJ databases">
        <authorList>
            <person name="Li T."/>
            <person name="Hu X."/>
            <person name="Zhang T."/>
            <person name="Song X."/>
            <person name="Zhang H."/>
            <person name="Dai N."/>
            <person name="Sheng W."/>
            <person name="Hou X."/>
            <person name="Wei L."/>
        </authorList>
    </citation>
    <scope>NUCLEOTIDE SEQUENCE</scope>
    <source>
        <strain evidence="3">G02</strain>
        <tissue evidence="3">Leaf</tissue>
    </source>
</reference>
<dbReference type="InterPro" id="IPR040256">
    <property type="entry name" value="At4g02000-like"/>
</dbReference>
<name>A0AAW2K738_SESRA</name>
<gene>
    <name evidence="3" type="ORF">Sradi_6466900</name>
</gene>